<evidence type="ECO:0008006" key="21">
    <source>
        <dbReference type="Google" id="ProtNLM"/>
    </source>
</evidence>
<evidence type="ECO:0000256" key="3">
    <source>
        <dbReference type="ARBA" id="ARBA00010563"/>
    </source>
</evidence>
<feature type="region of interest" description="Disordered" evidence="16">
    <location>
        <begin position="355"/>
        <end position="547"/>
    </location>
</feature>
<dbReference type="Proteomes" id="UP000789595">
    <property type="component" value="Unassembled WGS sequence"/>
</dbReference>
<keyword evidence="12" id="KW-0238">DNA-binding</keyword>
<evidence type="ECO:0000256" key="9">
    <source>
        <dbReference type="ARBA" id="ARBA00022839"/>
    </source>
</evidence>
<evidence type="ECO:0000313" key="19">
    <source>
        <dbReference type="EMBL" id="CAH0374647.1"/>
    </source>
</evidence>
<accession>A0A8J2WZH0</accession>
<evidence type="ECO:0000256" key="2">
    <source>
        <dbReference type="ARBA" id="ARBA00004123"/>
    </source>
</evidence>
<evidence type="ECO:0000256" key="4">
    <source>
        <dbReference type="ARBA" id="ARBA00022553"/>
    </source>
</evidence>
<dbReference type="InterPro" id="IPR029060">
    <property type="entry name" value="PIN-like_dom_sf"/>
</dbReference>
<comment type="cofactor">
    <cofactor evidence="1">
        <name>Mg(2+)</name>
        <dbReference type="ChEBI" id="CHEBI:18420"/>
    </cofactor>
</comment>
<dbReference type="GO" id="GO:0006281">
    <property type="term" value="P:DNA repair"/>
    <property type="evidence" value="ECO:0007669"/>
    <property type="project" value="UniProtKB-KW"/>
</dbReference>
<dbReference type="PROSITE" id="PS00841">
    <property type="entry name" value="XPG_1"/>
    <property type="match status" value="1"/>
</dbReference>
<keyword evidence="6" id="KW-0479">Metal-binding</keyword>
<dbReference type="EMBL" id="CAKKNE010000004">
    <property type="protein sequence ID" value="CAH0374647.1"/>
    <property type="molecule type" value="Genomic_DNA"/>
</dbReference>
<dbReference type="GO" id="GO:0003677">
    <property type="term" value="F:DNA binding"/>
    <property type="evidence" value="ECO:0007669"/>
    <property type="project" value="UniProtKB-KW"/>
</dbReference>
<dbReference type="PANTHER" id="PTHR11081:SF65">
    <property type="entry name" value="DNA DAMAGE-INDUCIBLE PROTEIN DIN7-RELATED"/>
    <property type="match status" value="1"/>
</dbReference>
<dbReference type="Pfam" id="PF00752">
    <property type="entry name" value="XPG_N"/>
    <property type="match status" value="1"/>
</dbReference>
<dbReference type="OrthoDB" id="26491at2759"/>
<dbReference type="InterPro" id="IPR006085">
    <property type="entry name" value="XPG_DNA_repair_N"/>
</dbReference>
<dbReference type="SUPFAM" id="SSF47807">
    <property type="entry name" value="5' to 3' exonuclease, C-terminal subdomain"/>
    <property type="match status" value="1"/>
</dbReference>
<keyword evidence="20" id="KW-1185">Reference proteome</keyword>
<dbReference type="SMART" id="SM00484">
    <property type="entry name" value="XPGI"/>
    <property type="match status" value="1"/>
</dbReference>
<dbReference type="Gene3D" id="1.10.150.20">
    <property type="entry name" value="5' to 3' exonuclease, C-terminal subdomain"/>
    <property type="match status" value="1"/>
</dbReference>
<keyword evidence="5" id="KW-0540">Nuclease</keyword>
<dbReference type="Gene3D" id="3.40.50.1010">
    <property type="entry name" value="5'-nuclease"/>
    <property type="match status" value="1"/>
</dbReference>
<evidence type="ECO:0000256" key="13">
    <source>
        <dbReference type="ARBA" id="ARBA00023128"/>
    </source>
</evidence>
<dbReference type="InterPro" id="IPR037315">
    <property type="entry name" value="EXO1_H3TH"/>
</dbReference>
<feature type="compositionally biased region" description="Pro residues" evidence="16">
    <location>
        <begin position="372"/>
        <end position="395"/>
    </location>
</feature>
<dbReference type="InterPro" id="IPR036279">
    <property type="entry name" value="5-3_exonuclease_C_sf"/>
</dbReference>
<sequence>MGIQGLLPMFRGSTRDVHVSAYAHKTLAVDGYAWLHRGVHACATELGRGLPCTQHIEFCLSRVQMLLHYRVRPLLVFDGGALPAKKATEVQRRAKRDAARRKAHQLLREDSHEAARQAFCAAVDVTPAMAAQLCDAAKARWGDRVDFLVAPYEADAQLAQLARSGQCDGVISEDSDNLPYGVPRTLFKLDATGQAKEIALQDLYDAPEGVNAISIRGWTHDMFVLMCCMSGCDYAESVDGVGVKKAHALVGRYRDFDRVLRALRFEHTVPRDYAQKLERAVLTFGHQTVFDRSLNAACYLTPLARGVSDKIGSLAFLGAPLPQRVAAGVAAARLDPETHLTLERSTGTYRLASTAELPQTTTLDAFVRSRPRAPPPRPPPPKPRPPPKPPSPPPVRTGARSAHFSASPPPRARVFRPFVPPARVDGAALPTNRSPPPARPRSRSPPRPMLPSTKLRLGAPSQRRAPPPSPDKENPPRKRPAPVDLSAFAFDRTRRPRAAEASPPPRRPFQQFERGMPPASPVARRRQQPFSRFRYSLGEEDSQSPGT</sequence>
<dbReference type="SMART" id="SM00485">
    <property type="entry name" value="XPGN"/>
    <property type="match status" value="1"/>
</dbReference>
<dbReference type="Pfam" id="PF00867">
    <property type="entry name" value="XPG_I"/>
    <property type="match status" value="1"/>
</dbReference>
<comment type="caution">
    <text evidence="19">The sequence shown here is derived from an EMBL/GenBank/DDBJ whole genome shotgun (WGS) entry which is preliminary data.</text>
</comment>
<protein>
    <recommendedName>
        <fullName evidence="21">Exonuclease 1</fullName>
    </recommendedName>
</protein>
<evidence type="ECO:0000256" key="1">
    <source>
        <dbReference type="ARBA" id="ARBA00001946"/>
    </source>
</evidence>
<dbReference type="SMART" id="SM00279">
    <property type="entry name" value="HhH2"/>
    <property type="match status" value="1"/>
</dbReference>
<evidence type="ECO:0000256" key="12">
    <source>
        <dbReference type="ARBA" id="ARBA00023125"/>
    </source>
</evidence>
<gene>
    <name evidence="19" type="ORF">PECAL_4P19450</name>
</gene>
<dbReference type="PANTHER" id="PTHR11081">
    <property type="entry name" value="FLAP ENDONUCLEASE FAMILY MEMBER"/>
    <property type="match status" value="1"/>
</dbReference>
<dbReference type="CDD" id="cd09908">
    <property type="entry name" value="H3TH_EXO1"/>
    <property type="match status" value="1"/>
</dbReference>
<dbReference type="GO" id="GO:0017108">
    <property type="term" value="F:5'-flap endonuclease activity"/>
    <property type="evidence" value="ECO:0007669"/>
    <property type="project" value="TreeGrafter"/>
</dbReference>
<dbReference type="GO" id="GO:0035312">
    <property type="term" value="F:5'-3' DNA exonuclease activity"/>
    <property type="evidence" value="ECO:0007669"/>
    <property type="project" value="InterPro"/>
</dbReference>
<keyword evidence="13" id="KW-0496">Mitochondrion</keyword>
<dbReference type="InterPro" id="IPR006084">
    <property type="entry name" value="XPG/Rad2"/>
</dbReference>
<feature type="domain" description="XPG N-terminal" evidence="18">
    <location>
        <begin position="1"/>
        <end position="99"/>
    </location>
</feature>
<reference evidence="19" key="1">
    <citation type="submission" date="2021-11" db="EMBL/GenBank/DDBJ databases">
        <authorList>
            <consortium name="Genoscope - CEA"/>
            <person name="William W."/>
        </authorList>
    </citation>
    <scope>NUCLEOTIDE SEQUENCE</scope>
</reference>
<dbReference type="FunFam" id="1.10.150.20:FF:000011">
    <property type="entry name" value="exonuclease 1"/>
    <property type="match status" value="1"/>
</dbReference>
<comment type="similarity">
    <text evidence="3">Belongs to the XPG/RAD2 endonuclease family. EXO1 subfamily.</text>
</comment>
<keyword evidence="10" id="KW-0460">Magnesium</keyword>
<dbReference type="SUPFAM" id="SSF88723">
    <property type="entry name" value="PIN domain-like"/>
    <property type="match status" value="1"/>
</dbReference>
<evidence type="ECO:0000256" key="7">
    <source>
        <dbReference type="ARBA" id="ARBA00022763"/>
    </source>
</evidence>
<evidence type="ECO:0000256" key="5">
    <source>
        <dbReference type="ARBA" id="ARBA00022722"/>
    </source>
</evidence>
<dbReference type="GO" id="GO:0046872">
    <property type="term" value="F:metal ion binding"/>
    <property type="evidence" value="ECO:0007669"/>
    <property type="project" value="UniProtKB-KW"/>
</dbReference>
<evidence type="ECO:0000313" key="20">
    <source>
        <dbReference type="Proteomes" id="UP000789595"/>
    </source>
</evidence>
<evidence type="ECO:0000256" key="14">
    <source>
        <dbReference type="ARBA" id="ARBA00023204"/>
    </source>
</evidence>
<keyword evidence="7" id="KW-0227">DNA damage</keyword>
<evidence type="ECO:0000256" key="10">
    <source>
        <dbReference type="ARBA" id="ARBA00022842"/>
    </source>
</evidence>
<evidence type="ECO:0000259" key="17">
    <source>
        <dbReference type="SMART" id="SM00484"/>
    </source>
</evidence>
<evidence type="ECO:0000256" key="6">
    <source>
        <dbReference type="ARBA" id="ARBA00022723"/>
    </source>
</evidence>
<feature type="compositionally biased region" description="Low complexity" evidence="16">
    <location>
        <begin position="415"/>
        <end position="424"/>
    </location>
</feature>
<keyword evidence="14" id="KW-0234">DNA repair</keyword>
<keyword evidence="11" id="KW-0267">Excision nuclease</keyword>
<dbReference type="AlphaFoldDB" id="A0A8J2WZH0"/>
<dbReference type="PRINTS" id="PR00853">
    <property type="entry name" value="XPGRADSUPER"/>
</dbReference>
<keyword evidence="8" id="KW-0378">Hydrolase</keyword>
<evidence type="ECO:0000259" key="18">
    <source>
        <dbReference type="SMART" id="SM00485"/>
    </source>
</evidence>
<comment type="subcellular location">
    <subcellularLocation>
        <location evidence="2">Nucleus</location>
    </subcellularLocation>
</comment>
<name>A0A8J2WZH0_9STRA</name>
<proteinExistence type="inferred from homology"/>
<dbReference type="InterPro" id="IPR019974">
    <property type="entry name" value="XPG_CS"/>
</dbReference>
<organism evidence="19 20">
    <name type="scientific">Pelagomonas calceolata</name>
    <dbReference type="NCBI Taxonomy" id="35677"/>
    <lineage>
        <taxon>Eukaryota</taxon>
        <taxon>Sar</taxon>
        <taxon>Stramenopiles</taxon>
        <taxon>Ochrophyta</taxon>
        <taxon>Pelagophyceae</taxon>
        <taxon>Pelagomonadales</taxon>
        <taxon>Pelagomonadaceae</taxon>
        <taxon>Pelagomonas</taxon>
    </lineage>
</organism>
<evidence type="ECO:0000256" key="15">
    <source>
        <dbReference type="ARBA" id="ARBA00023242"/>
    </source>
</evidence>
<dbReference type="GO" id="GO:0005634">
    <property type="term" value="C:nucleus"/>
    <property type="evidence" value="ECO:0007669"/>
    <property type="project" value="UniProtKB-SubCell"/>
</dbReference>
<feature type="compositionally biased region" description="Acidic residues" evidence="16">
    <location>
        <begin position="538"/>
        <end position="547"/>
    </location>
</feature>
<keyword evidence="9" id="KW-0269">Exonuclease</keyword>
<dbReference type="FunFam" id="3.40.50.1010:FF:000002">
    <property type="entry name" value="Exonuclease 1, putative"/>
    <property type="match status" value="1"/>
</dbReference>
<dbReference type="InterPro" id="IPR006086">
    <property type="entry name" value="XPG-I_dom"/>
</dbReference>
<evidence type="ECO:0000256" key="8">
    <source>
        <dbReference type="ARBA" id="ARBA00022801"/>
    </source>
</evidence>
<keyword evidence="15" id="KW-0539">Nucleus</keyword>
<feature type="compositionally biased region" description="Pro residues" evidence="16">
    <location>
        <begin position="433"/>
        <end position="449"/>
    </location>
</feature>
<evidence type="ECO:0000256" key="16">
    <source>
        <dbReference type="SAM" id="MobiDB-lite"/>
    </source>
</evidence>
<dbReference type="CDD" id="cd09857">
    <property type="entry name" value="PIN_EXO1"/>
    <property type="match status" value="1"/>
</dbReference>
<evidence type="ECO:0000256" key="11">
    <source>
        <dbReference type="ARBA" id="ARBA00022881"/>
    </source>
</evidence>
<feature type="domain" description="XPG-I" evidence="17">
    <location>
        <begin position="145"/>
        <end position="212"/>
    </location>
</feature>
<dbReference type="InterPro" id="IPR044752">
    <property type="entry name" value="PIN-like_EXO1"/>
</dbReference>
<keyword evidence="4" id="KW-0597">Phosphoprotein</keyword>
<dbReference type="InterPro" id="IPR008918">
    <property type="entry name" value="HhH2"/>
</dbReference>